<accession>A0ACA9NGD7</accession>
<sequence length="392" mass="46300">MTEKYKQVVNRIPKEIWWMILDEAVDQHNPLFFSTTFEGSNWSTYSTRTSIRQEAEQQNRAETQRKIIGSVCRSWQVFARLRRDRRITITWGEMDNMYQLLERASSACRGELYNGVCQWIIFTSHCVKGFNWEIVEMNMENIEIFLLIPFPRLRRLRMRPTEGFDHTRFLDALVKFNNITWLDYQGRCDSSDRSPAVDEKRPPVVVSNLQVLSYGFQGPLEYPFQHLSFPSLRYLSFHIDAWPSYMSLTEVLSHYRRTLQSCVIKVQRVTTLFEWNDQFPPWDEFPKLEELVIDRPWVTNFHPLPSNHPLQRLEAQYKVIDGMKSLLEGAHMKEIILQRVSWASDGGLKGKGQGLIMDKVEVDCFIEQARCRGIVFKVSWNPGRYLPRPKFL</sequence>
<dbReference type="EMBL" id="CAJVPT010021609">
    <property type="protein sequence ID" value="CAG8655832.1"/>
    <property type="molecule type" value="Genomic_DNA"/>
</dbReference>
<comment type="caution">
    <text evidence="1">The sequence shown here is derived from an EMBL/GenBank/DDBJ whole genome shotgun (WGS) entry which is preliminary data.</text>
</comment>
<evidence type="ECO:0000313" key="2">
    <source>
        <dbReference type="Proteomes" id="UP000789525"/>
    </source>
</evidence>
<protein>
    <submittedName>
        <fullName evidence="1">3357_t:CDS:1</fullName>
    </submittedName>
</protein>
<reference evidence="1" key="1">
    <citation type="submission" date="2021-06" db="EMBL/GenBank/DDBJ databases">
        <authorList>
            <person name="Kallberg Y."/>
            <person name="Tangrot J."/>
            <person name="Rosling A."/>
        </authorList>
    </citation>
    <scope>NUCLEOTIDE SEQUENCE</scope>
    <source>
        <strain evidence="1">CL356</strain>
    </source>
</reference>
<organism evidence="1 2">
    <name type="scientific">Acaulospora colombiana</name>
    <dbReference type="NCBI Taxonomy" id="27376"/>
    <lineage>
        <taxon>Eukaryota</taxon>
        <taxon>Fungi</taxon>
        <taxon>Fungi incertae sedis</taxon>
        <taxon>Mucoromycota</taxon>
        <taxon>Glomeromycotina</taxon>
        <taxon>Glomeromycetes</taxon>
        <taxon>Diversisporales</taxon>
        <taxon>Acaulosporaceae</taxon>
        <taxon>Acaulospora</taxon>
    </lineage>
</organism>
<proteinExistence type="predicted"/>
<name>A0ACA9NGD7_9GLOM</name>
<keyword evidence="2" id="KW-1185">Reference proteome</keyword>
<gene>
    <name evidence="1" type="ORF">ACOLOM_LOCUS8402</name>
</gene>
<evidence type="ECO:0000313" key="1">
    <source>
        <dbReference type="EMBL" id="CAG8655832.1"/>
    </source>
</evidence>
<dbReference type="Proteomes" id="UP000789525">
    <property type="component" value="Unassembled WGS sequence"/>
</dbReference>